<proteinExistence type="predicted"/>
<evidence type="ECO:0000256" key="1">
    <source>
        <dbReference type="SAM" id="SignalP"/>
    </source>
</evidence>
<evidence type="ECO:0000313" key="3">
    <source>
        <dbReference type="Proteomes" id="UP000559256"/>
    </source>
</evidence>
<gene>
    <name evidence="2" type="ORF">D9758_012814</name>
</gene>
<feature type="chain" id="PRO_5034470371" description="Secreted protein" evidence="1">
    <location>
        <begin position="22"/>
        <end position="124"/>
    </location>
</feature>
<keyword evidence="1" id="KW-0732">Signal</keyword>
<accession>A0A8H5D086</accession>
<sequence>MRLSLTSLNIALFLLAIPALGQKPSQAVARDHLCPEVSLKNLGKKDWLCDKPPYSGDIFGCSYNTGTGTNTLKCIYDVLTGECQNEEKDCPKFAWDHNKRKRFLAEKRSAARHDPLTKRSHDRL</sequence>
<keyword evidence="3" id="KW-1185">Reference proteome</keyword>
<dbReference type="AlphaFoldDB" id="A0A8H5D086"/>
<name>A0A8H5D086_9AGAR</name>
<evidence type="ECO:0008006" key="4">
    <source>
        <dbReference type="Google" id="ProtNLM"/>
    </source>
</evidence>
<feature type="signal peptide" evidence="1">
    <location>
        <begin position="1"/>
        <end position="21"/>
    </location>
</feature>
<evidence type="ECO:0000313" key="2">
    <source>
        <dbReference type="EMBL" id="KAF5350341.1"/>
    </source>
</evidence>
<dbReference type="EMBL" id="JAACJM010000075">
    <property type="protein sequence ID" value="KAF5350341.1"/>
    <property type="molecule type" value="Genomic_DNA"/>
</dbReference>
<reference evidence="2 3" key="1">
    <citation type="journal article" date="2020" name="ISME J.">
        <title>Uncovering the hidden diversity of litter-decomposition mechanisms in mushroom-forming fungi.</title>
        <authorList>
            <person name="Floudas D."/>
            <person name="Bentzer J."/>
            <person name="Ahren D."/>
            <person name="Johansson T."/>
            <person name="Persson P."/>
            <person name="Tunlid A."/>
        </authorList>
    </citation>
    <scope>NUCLEOTIDE SEQUENCE [LARGE SCALE GENOMIC DNA]</scope>
    <source>
        <strain evidence="2 3">CBS 291.85</strain>
    </source>
</reference>
<organism evidence="2 3">
    <name type="scientific">Tetrapyrgos nigripes</name>
    <dbReference type="NCBI Taxonomy" id="182062"/>
    <lineage>
        <taxon>Eukaryota</taxon>
        <taxon>Fungi</taxon>
        <taxon>Dikarya</taxon>
        <taxon>Basidiomycota</taxon>
        <taxon>Agaricomycotina</taxon>
        <taxon>Agaricomycetes</taxon>
        <taxon>Agaricomycetidae</taxon>
        <taxon>Agaricales</taxon>
        <taxon>Marasmiineae</taxon>
        <taxon>Marasmiaceae</taxon>
        <taxon>Tetrapyrgos</taxon>
    </lineage>
</organism>
<comment type="caution">
    <text evidence="2">The sequence shown here is derived from an EMBL/GenBank/DDBJ whole genome shotgun (WGS) entry which is preliminary data.</text>
</comment>
<protein>
    <recommendedName>
        <fullName evidence="4">Secreted protein</fullName>
    </recommendedName>
</protein>
<dbReference type="Proteomes" id="UP000559256">
    <property type="component" value="Unassembled WGS sequence"/>
</dbReference>
<dbReference type="OrthoDB" id="2822540at2759"/>